<gene>
    <name evidence="1" type="ORF">HNQ65_004127</name>
</gene>
<protein>
    <recommendedName>
        <fullName evidence="3">DUF2314 domain-containing protein</fullName>
    </recommendedName>
</protein>
<reference evidence="1 2" key="1">
    <citation type="submission" date="2020-08" db="EMBL/GenBank/DDBJ databases">
        <title>Genomic Encyclopedia of Type Strains, Phase IV (KMG-IV): sequencing the most valuable type-strain genomes for metagenomic binning, comparative biology and taxonomic classification.</title>
        <authorList>
            <person name="Goeker M."/>
        </authorList>
    </citation>
    <scope>NUCLEOTIDE SEQUENCE [LARGE SCALE GENOMIC DNA]</scope>
    <source>
        <strain evidence="1 2">DSM 12252</strain>
    </source>
</reference>
<name>A0A7W7YE49_9BACT</name>
<evidence type="ECO:0000313" key="2">
    <source>
        <dbReference type="Proteomes" id="UP000590740"/>
    </source>
</evidence>
<dbReference type="AlphaFoldDB" id="A0A7W7YE49"/>
<organism evidence="1 2">
    <name type="scientific">Prosthecobacter vanneervenii</name>
    <dbReference type="NCBI Taxonomy" id="48466"/>
    <lineage>
        <taxon>Bacteria</taxon>
        <taxon>Pseudomonadati</taxon>
        <taxon>Verrucomicrobiota</taxon>
        <taxon>Verrucomicrobiia</taxon>
        <taxon>Verrucomicrobiales</taxon>
        <taxon>Verrucomicrobiaceae</taxon>
        <taxon>Prosthecobacter</taxon>
    </lineage>
</organism>
<evidence type="ECO:0008006" key="3">
    <source>
        <dbReference type="Google" id="ProtNLM"/>
    </source>
</evidence>
<evidence type="ECO:0000313" key="1">
    <source>
        <dbReference type="EMBL" id="MBB5034522.1"/>
    </source>
</evidence>
<dbReference type="Proteomes" id="UP000590740">
    <property type="component" value="Unassembled WGS sequence"/>
</dbReference>
<sequence length="200" mass="23467">MNKDWPFTDATNTAAFVSRYVLEGEPICRVYHDWDDGAWQFHPDRDPEQPDIRIVCLEHVYELDPSIGELHDLPYGWKAERCNPHAPWTRSRHHPYPVFEENGFYLDDATAYSKFCNIPDAKDRESLQAGQSVKLIFRFADEWSERRGNDSENMWVELIEVNNDYGDYRGRLLNQPLLHSAINKGDELWFHPTHVFAIAD</sequence>
<dbReference type="EMBL" id="JACHIG010000010">
    <property type="protein sequence ID" value="MBB5034522.1"/>
    <property type="molecule type" value="Genomic_DNA"/>
</dbReference>
<accession>A0A7W7YE49</accession>
<keyword evidence="2" id="KW-1185">Reference proteome</keyword>
<proteinExistence type="predicted"/>
<comment type="caution">
    <text evidence="1">The sequence shown here is derived from an EMBL/GenBank/DDBJ whole genome shotgun (WGS) entry which is preliminary data.</text>
</comment>
<dbReference type="RefSeq" id="WP_184342413.1">
    <property type="nucleotide sequence ID" value="NZ_JACHIG010000010.1"/>
</dbReference>